<evidence type="ECO:0000256" key="3">
    <source>
        <dbReference type="ARBA" id="ARBA00022723"/>
    </source>
</evidence>
<keyword evidence="5" id="KW-0408">Iron</keyword>
<feature type="domain" description="4Fe-4S ferredoxin-type" evidence="7">
    <location>
        <begin position="123"/>
        <end position="152"/>
    </location>
</feature>
<dbReference type="PROSITE" id="PS00198">
    <property type="entry name" value="4FE4S_FER_1"/>
    <property type="match status" value="1"/>
</dbReference>
<keyword evidence="6" id="KW-0411">Iron-sulfur</keyword>
<dbReference type="Gene3D" id="3.30.70.20">
    <property type="match status" value="2"/>
</dbReference>
<gene>
    <name evidence="8" type="ORF">AQPE_3981</name>
</gene>
<dbReference type="PANTHER" id="PTHR43545:SF4">
    <property type="entry name" value="IRON-SULFUR PROTEIN"/>
    <property type="match status" value="1"/>
</dbReference>
<evidence type="ECO:0000256" key="1">
    <source>
        <dbReference type="ARBA" id="ARBA00004196"/>
    </source>
</evidence>
<sequence length="285" mass="31979">MSINRRGFFGLLGATGITLAIGKNTFASPKDKSNVEFFGVLYDSTRCVGCRTCEYECAAAHALPEPLSEVEPIRKTNETCNTVVNTFQTTKGEVYIKRQCMHCNEPACDAACLTQAMHKNETGPVTWNGDKCMGCRYCMVSCPFDSPKFEFHSTNPKIQKCDMCFDRQKAGEKPVCVTNCPNDALMFGTRRDLIKEARRRIYEKPDLYTDHIYGEHEVGGTGWLYLSPVPFEELGMNTNLQQSSYPSLTKGFLYSVPSVDLLLPPLLLGIYTATKNKQHKEDDNE</sequence>
<dbReference type="Proteomes" id="UP001193389">
    <property type="component" value="Chromosome"/>
</dbReference>
<dbReference type="InterPro" id="IPR017900">
    <property type="entry name" value="4Fe4S_Fe_S_CS"/>
</dbReference>
<dbReference type="InterPro" id="IPR017896">
    <property type="entry name" value="4Fe4S_Fe-S-bd"/>
</dbReference>
<accession>A0A5K7SDZ5</accession>
<reference evidence="8" key="1">
    <citation type="journal article" date="2020" name="Int. J. Syst. Evol. Microbiol.">
        <title>Aquipluma nitroreducens gen. nov. sp. nov., a novel facultatively anaerobic bacterium isolated from a freshwater lake.</title>
        <authorList>
            <person name="Watanabe M."/>
            <person name="Kojima H."/>
            <person name="Fukui M."/>
        </authorList>
    </citation>
    <scope>NUCLEOTIDE SEQUENCE</scope>
    <source>
        <strain evidence="8">MeG22</strain>
    </source>
</reference>
<dbReference type="GO" id="GO:0030313">
    <property type="term" value="C:cell envelope"/>
    <property type="evidence" value="ECO:0007669"/>
    <property type="project" value="UniProtKB-SubCell"/>
</dbReference>
<dbReference type="Pfam" id="PF13247">
    <property type="entry name" value="Fer4_11"/>
    <property type="match status" value="1"/>
</dbReference>
<dbReference type="CDD" id="cd10561">
    <property type="entry name" value="HybA_like"/>
    <property type="match status" value="1"/>
</dbReference>
<name>A0A5K7SDZ5_9BACT</name>
<dbReference type="InterPro" id="IPR051555">
    <property type="entry name" value="FDH_Electron_Transfer_Unit"/>
</dbReference>
<dbReference type="PANTHER" id="PTHR43545">
    <property type="entry name" value="FORMATE DEHYDROGENASE, NITRATE-INDUCIBLE, IRON-SULFUR SUBUNIT"/>
    <property type="match status" value="1"/>
</dbReference>
<evidence type="ECO:0000256" key="2">
    <source>
        <dbReference type="ARBA" id="ARBA00022485"/>
    </source>
</evidence>
<evidence type="ECO:0000313" key="9">
    <source>
        <dbReference type="Proteomes" id="UP001193389"/>
    </source>
</evidence>
<protein>
    <submittedName>
        <fullName evidence="8">Formate dehydrogenase O beta subunit</fullName>
    </submittedName>
</protein>
<dbReference type="GO" id="GO:0051539">
    <property type="term" value="F:4 iron, 4 sulfur cluster binding"/>
    <property type="evidence" value="ECO:0007669"/>
    <property type="project" value="UniProtKB-KW"/>
</dbReference>
<evidence type="ECO:0000313" key="8">
    <source>
        <dbReference type="EMBL" id="BBE19793.1"/>
    </source>
</evidence>
<evidence type="ECO:0000259" key="7">
    <source>
        <dbReference type="PROSITE" id="PS51379"/>
    </source>
</evidence>
<dbReference type="RefSeq" id="WP_318348008.1">
    <property type="nucleotide sequence ID" value="NZ_AP018694.1"/>
</dbReference>
<keyword evidence="3" id="KW-0479">Metal-binding</keyword>
<comment type="subcellular location">
    <subcellularLocation>
        <location evidence="1">Cell envelope</location>
    </subcellularLocation>
</comment>
<keyword evidence="2" id="KW-0004">4Fe-4S</keyword>
<keyword evidence="4" id="KW-0677">Repeat</keyword>
<dbReference type="AlphaFoldDB" id="A0A5K7SDZ5"/>
<dbReference type="GO" id="GO:0046872">
    <property type="term" value="F:metal ion binding"/>
    <property type="evidence" value="ECO:0007669"/>
    <property type="project" value="UniProtKB-KW"/>
</dbReference>
<dbReference type="KEGG" id="anf:AQPE_3981"/>
<dbReference type="EMBL" id="AP018694">
    <property type="protein sequence ID" value="BBE19793.1"/>
    <property type="molecule type" value="Genomic_DNA"/>
</dbReference>
<evidence type="ECO:0000256" key="5">
    <source>
        <dbReference type="ARBA" id="ARBA00023004"/>
    </source>
</evidence>
<evidence type="ECO:0000256" key="4">
    <source>
        <dbReference type="ARBA" id="ARBA00022737"/>
    </source>
</evidence>
<feature type="domain" description="4Fe-4S ferredoxin-type" evidence="7">
    <location>
        <begin position="38"/>
        <end position="69"/>
    </location>
</feature>
<proteinExistence type="predicted"/>
<keyword evidence="9" id="KW-1185">Reference proteome</keyword>
<dbReference type="PROSITE" id="PS51379">
    <property type="entry name" value="4FE4S_FER_2"/>
    <property type="match status" value="2"/>
</dbReference>
<organism evidence="8 9">
    <name type="scientific">Aquipluma nitroreducens</name>
    <dbReference type="NCBI Taxonomy" id="2010828"/>
    <lineage>
        <taxon>Bacteria</taxon>
        <taxon>Pseudomonadati</taxon>
        <taxon>Bacteroidota</taxon>
        <taxon>Bacteroidia</taxon>
        <taxon>Marinilabiliales</taxon>
        <taxon>Prolixibacteraceae</taxon>
        <taxon>Aquipluma</taxon>
    </lineage>
</organism>
<dbReference type="SUPFAM" id="SSF54862">
    <property type="entry name" value="4Fe-4S ferredoxins"/>
    <property type="match status" value="1"/>
</dbReference>
<evidence type="ECO:0000256" key="6">
    <source>
        <dbReference type="ARBA" id="ARBA00023014"/>
    </source>
</evidence>